<feature type="domain" description="SnoaL-like" evidence="1">
    <location>
        <begin position="9"/>
        <end position="120"/>
    </location>
</feature>
<dbReference type="InterPro" id="IPR011721">
    <property type="entry name" value="CHP02096"/>
</dbReference>
<accession>A0A1G8MAF5</accession>
<dbReference type="NCBIfam" id="TIGR02096">
    <property type="entry name" value="ketosteroid isomerase-related protein"/>
    <property type="match status" value="1"/>
</dbReference>
<gene>
    <name evidence="2" type="ORF">SAMN05421850_104110</name>
</gene>
<protein>
    <recommendedName>
        <fullName evidence="1">SnoaL-like domain-containing protein</fullName>
    </recommendedName>
</protein>
<dbReference type="OrthoDB" id="582835at2"/>
<dbReference type="RefSeq" id="WP_090028454.1">
    <property type="nucleotide sequence ID" value="NZ_FNEB01000004.1"/>
</dbReference>
<dbReference type="Gene3D" id="3.10.450.50">
    <property type="match status" value="1"/>
</dbReference>
<proteinExistence type="predicted"/>
<evidence type="ECO:0000313" key="2">
    <source>
        <dbReference type="EMBL" id="SDI64863.1"/>
    </source>
</evidence>
<dbReference type="InterPro" id="IPR032710">
    <property type="entry name" value="NTF2-like_dom_sf"/>
</dbReference>
<dbReference type="EMBL" id="FNEB01000004">
    <property type="protein sequence ID" value="SDI64863.1"/>
    <property type="molecule type" value="Genomic_DNA"/>
</dbReference>
<reference evidence="2 3" key="1">
    <citation type="submission" date="2016-10" db="EMBL/GenBank/DDBJ databases">
        <authorList>
            <person name="de Groot N.N."/>
        </authorList>
    </citation>
    <scope>NUCLEOTIDE SEQUENCE [LARGE SCALE GENOMIC DNA]</scope>
    <source>
        <strain evidence="2 3">DSM 28010</strain>
    </source>
</reference>
<name>A0A1G8MAF5_9RHOB</name>
<evidence type="ECO:0000259" key="1">
    <source>
        <dbReference type="Pfam" id="PF12680"/>
    </source>
</evidence>
<keyword evidence="3" id="KW-1185">Reference proteome</keyword>
<dbReference type="Pfam" id="PF12680">
    <property type="entry name" value="SnoaL_2"/>
    <property type="match status" value="1"/>
</dbReference>
<evidence type="ECO:0000313" key="3">
    <source>
        <dbReference type="Proteomes" id="UP000199340"/>
    </source>
</evidence>
<sequence>MTKSARDTIQRYFDAFNAGDTDAMLACLADDLAHHVNEGQVRIGKAKFADFCAHMTRCYKEELTDMVIFEAEAGTRGAAEFIVNGTYLATDDGLPEAHGQTYRLPAGSFFSLDDGRITRVVTYYNLADWVAQVSK</sequence>
<organism evidence="2 3">
    <name type="scientific">Lutimaribacter saemankumensis</name>
    <dbReference type="NCBI Taxonomy" id="490829"/>
    <lineage>
        <taxon>Bacteria</taxon>
        <taxon>Pseudomonadati</taxon>
        <taxon>Pseudomonadota</taxon>
        <taxon>Alphaproteobacteria</taxon>
        <taxon>Rhodobacterales</taxon>
        <taxon>Roseobacteraceae</taxon>
        <taxon>Lutimaribacter</taxon>
    </lineage>
</organism>
<dbReference type="AlphaFoldDB" id="A0A1G8MAF5"/>
<dbReference type="InterPro" id="IPR037401">
    <property type="entry name" value="SnoaL-like"/>
</dbReference>
<dbReference type="STRING" id="490829.SAMN05421850_104110"/>
<dbReference type="SUPFAM" id="SSF54427">
    <property type="entry name" value="NTF2-like"/>
    <property type="match status" value="1"/>
</dbReference>
<dbReference type="Proteomes" id="UP000199340">
    <property type="component" value="Unassembled WGS sequence"/>
</dbReference>